<dbReference type="EMBL" id="MHQD01000045">
    <property type="protein sequence ID" value="OGZ94958.1"/>
    <property type="molecule type" value="Genomic_DNA"/>
</dbReference>
<sequence>MDKKALALLFYWQNKGIDTIVIRIMTRFAIGIVIGAGIAGFLAGGMYFYFAKSDQGDFSFPFSIKNPLAASMKESTPEERAAEALARSRNIKGLYMTADVAMDPGVGASRLRENLIKLADETEINGLVIDVKEVCGPDYDEERLKKLIEELKTKNIWTIGRIVLSKDASQIDVHPEWYLTRKAGANSGANECARKAHIRAARPDGKKASVNFWRDRRGGYWMDPAHPEVHAYILEFSKRMIDMGFDELQFDYIRFPSDGDIENAIYPAYDGKTPKYAVMKEYFEFLNKNLKAHKPEIVLSADLFGYAAIRAGDVGIGQRVDDVGDNFDYISFMTYPSHYYNGLHLPEDPTRGLPALRYDAVQARTNPDIVVLRTLQVARDFLDGKISTSSFRYITTLSATTSTTTISAIIEQKSRSRARLRPWLEDFYHEADATAGRPSGAKKVRMQIDAAETVDNSGWLLWSAANVYTEDALKKE</sequence>
<protein>
    <recommendedName>
        <fullName evidence="2">DUF4015 domain-containing protein</fullName>
    </recommendedName>
</protein>
<evidence type="ECO:0000256" key="1">
    <source>
        <dbReference type="SAM" id="Phobius"/>
    </source>
</evidence>
<evidence type="ECO:0000313" key="3">
    <source>
        <dbReference type="EMBL" id="OGZ94958.1"/>
    </source>
</evidence>
<dbReference type="InterPro" id="IPR025275">
    <property type="entry name" value="DUF4015"/>
</dbReference>
<dbReference type="AlphaFoldDB" id="A0A1G2K967"/>
<dbReference type="InterPro" id="IPR017853">
    <property type="entry name" value="GH"/>
</dbReference>
<evidence type="ECO:0000313" key="4">
    <source>
        <dbReference type="Proteomes" id="UP000178574"/>
    </source>
</evidence>
<dbReference type="Pfam" id="PF13200">
    <property type="entry name" value="DUF4015"/>
    <property type="match status" value="1"/>
</dbReference>
<accession>A0A1G2K967</accession>
<gene>
    <name evidence="3" type="ORF">A2847_02155</name>
</gene>
<dbReference type="SUPFAM" id="SSF51445">
    <property type="entry name" value="(Trans)glycosidases"/>
    <property type="match status" value="1"/>
</dbReference>
<keyword evidence="1" id="KW-1133">Transmembrane helix</keyword>
<feature type="domain" description="DUF4015" evidence="2">
    <location>
        <begin position="94"/>
        <end position="468"/>
    </location>
</feature>
<dbReference type="Gene3D" id="3.20.20.80">
    <property type="entry name" value="Glycosidases"/>
    <property type="match status" value="1"/>
</dbReference>
<reference evidence="3 4" key="1">
    <citation type="journal article" date="2016" name="Nat. Commun.">
        <title>Thousands of microbial genomes shed light on interconnected biogeochemical processes in an aquifer system.</title>
        <authorList>
            <person name="Anantharaman K."/>
            <person name="Brown C.T."/>
            <person name="Hug L.A."/>
            <person name="Sharon I."/>
            <person name="Castelle C.J."/>
            <person name="Probst A.J."/>
            <person name="Thomas B.C."/>
            <person name="Singh A."/>
            <person name="Wilkins M.J."/>
            <person name="Karaoz U."/>
            <person name="Brodie E.L."/>
            <person name="Williams K.H."/>
            <person name="Hubbard S.S."/>
            <person name="Banfield J.F."/>
        </authorList>
    </citation>
    <scope>NUCLEOTIDE SEQUENCE [LARGE SCALE GENOMIC DNA]</scope>
</reference>
<feature type="transmembrane region" description="Helical" evidence="1">
    <location>
        <begin position="28"/>
        <end position="50"/>
    </location>
</feature>
<keyword evidence="1" id="KW-0812">Transmembrane</keyword>
<comment type="caution">
    <text evidence="3">The sequence shown here is derived from an EMBL/GenBank/DDBJ whole genome shotgun (WGS) entry which is preliminary data.</text>
</comment>
<evidence type="ECO:0000259" key="2">
    <source>
        <dbReference type="Pfam" id="PF13200"/>
    </source>
</evidence>
<dbReference type="Proteomes" id="UP000178574">
    <property type="component" value="Unassembled WGS sequence"/>
</dbReference>
<proteinExistence type="predicted"/>
<organism evidence="3 4">
    <name type="scientific">Candidatus Sungbacteria bacterium RIFCSPHIGHO2_01_FULL_50_25</name>
    <dbReference type="NCBI Taxonomy" id="1802265"/>
    <lineage>
        <taxon>Bacteria</taxon>
        <taxon>Candidatus Sungiibacteriota</taxon>
    </lineage>
</organism>
<name>A0A1G2K967_9BACT</name>
<keyword evidence="1" id="KW-0472">Membrane</keyword>